<keyword evidence="3" id="KW-1185">Reference proteome</keyword>
<organism evidence="2 3">
    <name type="scientific">Paracoccus siganidrum</name>
    <dbReference type="NCBI Taxonomy" id="1276757"/>
    <lineage>
        <taxon>Bacteria</taxon>
        <taxon>Pseudomonadati</taxon>
        <taxon>Pseudomonadota</taxon>
        <taxon>Alphaproteobacteria</taxon>
        <taxon>Rhodobacterales</taxon>
        <taxon>Paracoccaceae</taxon>
        <taxon>Paracoccus</taxon>
    </lineage>
</organism>
<dbReference type="EMBL" id="QZEW01000006">
    <property type="protein sequence ID" value="RJL21155.1"/>
    <property type="molecule type" value="Genomic_DNA"/>
</dbReference>
<dbReference type="InterPro" id="IPR009506">
    <property type="entry name" value="YjiS-like"/>
</dbReference>
<proteinExistence type="predicted"/>
<name>A0A419ABM9_9RHOB</name>
<comment type="caution">
    <text evidence="2">The sequence shown here is derived from an EMBL/GenBank/DDBJ whole genome shotgun (WGS) entry which is preliminary data.</text>
</comment>
<protein>
    <submittedName>
        <fullName evidence="2">DUF1127 domain-containing protein</fullName>
    </submittedName>
</protein>
<evidence type="ECO:0000313" key="2">
    <source>
        <dbReference type="EMBL" id="RJL21155.1"/>
    </source>
</evidence>
<gene>
    <name evidence="2" type="ORF">D3P05_01940</name>
</gene>
<evidence type="ECO:0000259" key="1">
    <source>
        <dbReference type="Pfam" id="PF06568"/>
    </source>
</evidence>
<dbReference type="Proteomes" id="UP000283587">
    <property type="component" value="Unassembled WGS sequence"/>
</dbReference>
<feature type="domain" description="YjiS-like" evidence="1">
    <location>
        <begin position="27"/>
        <end position="51"/>
    </location>
</feature>
<sequence>MLPVATGQGIVPRPNWLARVLTMFDVRRTRIELARLDDSQLHDIGLTRDQVQAELERPVWDVPANWRR</sequence>
<dbReference type="Pfam" id="PF06568">
    <property type="entry name" value="YjiS-like"/>
    <property type="match status" value="1"/>
</dbReference>
<evidence type="ECO:0000313" key="3">
    <source>
        <dbReference type="Proteomes" id="UP000283587"/>
    </source>
</evidence>
<dbReference type="AlphaFoldDB" id="A0A419ABM9"/>
<dbReference type="OrthoDB" id="8096613at2"/>
<accession>A0A419ABM9</accession>
<reference evidence="3" key="1">
    <citation type="submission" date="2018-09" db="EMBL/GenBank/DDBJ databases">
        <title>Paracoccus onubensis nov. sp. a moderate halophilic bacterium isolated from Gruta de las Maravillas (Aracena, Spain).</title>
        <authorList>
            <person name="Jurado V."/>
            <person name="Gutierrez-Patricio S."/>
            <person name="Gonzalez-Pimentel J.L."/>
            <person name="Miller A.Z."/>
            <person name="Laiz L."/>
            <person name="Saiz-Jimenez C."/>
        </authorList>
    </citation>
    <scope>NUCLEOTIDE SEQUENCE [LARGE SCALE GENOMIC DNA]</scope>
    <source>
        <strain evidence="3">DSM 26381</strain>
    </source>
</reference>